<dbReference type="EMBL" id="ML119654">
    <property type="protein sequence ID" value="RPA85401.1"/>
    <property type="molecule type" value="Genomic_DNA"/>
</dbReference>
<dbReference type="InterPro" id="IPR004254">
    <property type="entry name" value="AdipoR/HlyIII-related"/>
</dbReference>
<feature type="transmembrane region" description="Helical" evidence="6">
    <location>
        <begin position="270"/>
        <end position="291"/>
    </location>
</feature>
<feature type="binding site" evidence="5">
    <location>
        <position position="472"/>
    </location>
    <ligand>
        <name>Zn(2+)</name>
        <dbReference type="ChEBI" id="CHEBI:29105"/>
    </ligand>
</feature>
<evidence type="ECO:0000256" key="6">
    <source>
        <dbReference type="SAM" id="Phobius"/>
    </source>
</evidence>
<feature type="transmembrane region" description="Helical" evidence="6">
    <location>
        <begin position="428"/>
        <end position="450"/>
    </location>
</feature>
<feature type="transmembrane region" description="Helical" evidence="6">
    <location>
        <begin position="369"/>
        <end position="389"/>
    </location>
</feature>
<keyword evidence="5" id="KW-0862">Zinc</keyword>
<keyword evidence="5" id="KW-0479">Metal-binding</keyword>
<protein>
    <submittedName>
        <fullName evidence="7">HlyIII-domain-containing protein</fullName>
    </submittedName>
</protein>
<evidence type="ECO:0000256" key="4">
    <source>
        <dbReference type="ARBA" id="ARBA00023136"/>
    </source>
</evidence>
<dbReference type="PANTHER" id="PTHR20855">
    <property type="entry name" value="ADIPOR/PROGESTIN RECEPTOR-RELATED"/>
    <property type="match status" value="1"/>
</dbReference>
<dbReference type="PANTHER" id="PTHR20855:SF97">
    <property type="entry name" value="ADIPOR-LIKE RECEPTOR IZH3-RELATED"/>
    <property type="match status" value="1"/>
</dbReference>
<feature type="transmembrane region" description="Helical" evidence="6">
    <location>
        <begin position="303"/>
        <end position="322"/>
    </location>
</feature>
<feature type="transmembrane region" description="Helical" evidence="6">
    <location>
        <begin position="401"/>
        <end position="421"/>
    </location>
</feature>
<dbReference type="Proteomes" id="UP000275078">
    <property type="component" value="Unassembled WGS sequence"/>
</dbReference>
<evidence type="ECO:0000256" key="5">
    <source>
        <dbReference type="PIRSR" id="PIRSR604254-1"/>
    </source>
</evidence>
<gene>
    <name evidence="7" type="ORF">BJ508DRAFT_317348</name>
</gene>
<dbReference type="OrthoDB" id="5585746at2759"/>
<evidence type="ECO:0000256" key="2">
    <source>
        <dbReference type="ARBA" id="ARBA00022692"/>
    </source>
</evidence>
<keyword evidence="3 6" id="KW-1133">Transmembrane helix</keyword>
<keyword evidence="2 6" id="KW-0812">Transmembrane</keyword>
<reference evidence="7 8" key="1">
    <citation type="journal article" date="2018" name="Nat. Ecol. Evol.">
        <title>Pezizomycetes genomes reveal the molecular basis of ectomycorrhizal truffle lifestyle.</title>
        <authorList>
            <person name="Murat C."/>
            <person name="Payen T."/>
            <person name="Noel B."/>
            <person name="Kuo A."/>
            <person name="Morin E."/>
            <person name="Chen J."/>
            <person name="Kohler A."/>
            <person name="Krizsan K."/>
            <person name="Balestrini R."/>
            <person name="Da Silva C."/>
            <person name="Montanini B."/>
            <person name="Hainaut M."/>
            <person name="Levati E."/>
            <person name="Barry K.W."/>
            <person name="Belfiori B."/>
            <person name="Cichocki N."/>
            <person name="Clum A."/>
            <person name="Dockter R.B."/>
            <person name="Fauchery L."/>
            <person name="Guy J."/>
            <person name="Iotti M."/>
            <person name="Le Tacon F."/>
            <person name="Lindquist E.A."/>
            <person name="Lipzen A."/>
            <person name="Malagnac F."/>
            <person name="Mello A."/>
            <person name="Molinier V."/>
            <person name="Miyauchi S."/>
            <person name="Poulain J."/>
            <person name="Riccioni C."/>
            <person name="Rubini A."/>
            <person name="Sitrit Y."/>
            <person name="Splivallo R."/>
            <person name="Traeger S."/>
            <person name="Wang M."/>
            <person name="Zifcakova L."/>
            <person name="Wipf D."/>
            <person name="Zambonelli A."/>
            <person name="Paolocci F."/>
            <person name="Nowrousian M."/>
            <person name="Ottonello S."/>
            <person name="Baldrian P."/>
            <person name="Spatafora J.W."/>
            <person name="Henrissat B."/>
            <person name="Nagy L.G."/>
            <person name="Aury J.M."/>
            <person name="Wincker P."/>
            <person name="Grigoriev I.V."/>
            <person name="Bonfante P."/>
            <person name="Martin F.M."/>
        </authorList>
    </citation>
    <scope>NUCLEOTIDE SEQUENCE [LARGE SCALE GENOMIC DNA]</scope>
    <source>
        <strain evidence="7 8">RN42</strain>
    </source>
</reference>
<dbReference type="GO" id="GO:0038023">
    <property type="term" value="F:signaling receptor activity"/>
    <property type="evidence" value="ECO:0007669"/>
    <property type="project" value="TreeGrafter"/>
</dbReference>
<feature type="binding site" evidence="5">
    <location>
        <position position="468"/>
    </location>
    <ligand>
        <name>Zn(2+)</name>
        <dbReference type="ChEBI" id="CHEBI:29105"/>
    </ligand>
</feature>
<dbReference type="GO" id="GO:0046872">
    <property type="term" value="F:metal ion binding"/>
    <property type="evidence" value="ECO:0007669"/>
    <property type="project" value="UniProtKB-KW"/>
</dbReference>
<evidence type="ECO:0000313" key="8">
    <source>
        <dbReference type="Proteomes" id="UP000275078"/>
    </source>
</evidence>
<keyword evidence="4 6" id="KW-0472">Membrane</keyword>
<evidence type="ECO:0000256" key="3">
    <source>
        <dbReference type="ARBA" id="ARBA00022989"/>
    </source>
</evidence>
<feature type="transmembrane region" description="Helical" evidence="6">
    <location>
        <begin position="470"/>
        <end position="497"/>
    </location>
</feature>
<dbReference type="STRING" id="1160509.A0A3N4IMI3"/>
<evidence type="ECO:0000256" key="1">
    <source>
        <dbReference type="ARBA" id="ARBA00004141"/>
    </source>
</evidence>
<feature type="binding site" evidence="5">
    <location>
        <position position="323"/>
    </location>
    <ligand>
        <name>Zn(2+)</name>
        <dbReference type="ChEBI" id="CHEBI:29105"/>
    </ligand>
</feature>
<evidence type="ECO:0000313" key="7">
    <source>
        <dbReference type="EMBL" id="RPA85401.1"/>
    </source>
</evidence>
<keyword evidence="8" id="KW-1185">Reference proteome</keyword>
<proteinExistence type="predicted"/>
<name>A0A3N4IMI3_ASCIM</name>
<feature type="transmembrane region" description="Helical" evidence="6">
    <location>
        <begin position="342"/>
        <end position="362"/>
    </location>
</feature>
<organism evidence="7 8">
    <name type="scientific">Ascobolus immersus RN42</name>
    <dbReference type="NCBI Taxonomy" id="1160509"/>
    <lineage>
        <taxon>Eukaryota</taxon>
        <taxon>Fungi</taxon>
        <taxon>Dikarya</taxon>
        <taxon>Ascomycota</taxon>
        <taxon>Pezizomycotina</taxon>
        <taxon>Pezizomycetes</taxon>
        <taxon>Pezizales</taxon>
        <taxon>Ascobolaceae</taxon>
        <taxon>Ascobolus</taxon>
    </lineage>
</organism>
<dbReference type="AlphaFoldDB" id="A0A3N4IMI3"/>
<dbReference type="GO" id="GO:0016020">
    <property type="term" value="C:membrane"/>
    <property type="evidence" value="ECO:0007669"/>
    <property type="project" value="UniProtKB-SubCell"/>
</dbReference>
<sequence length="503" mass="56680">MSTCAPPITFAPMDIKEDDHLDSPKTAVGAGLVGAATTTGEFATGASATFGASSAMRPRRIRRHSLAHMRSRSYSDWIDDDGALLVKVDLFLSELERRLDYLEKYGNLKIDHGIEQAYQTLHAVRDECGRVGGEVIGEGRRRARAMVEILENRYHEALEAKETLPAKVHASVEYLSELLSDFENRSFARVGQQVDNARKTMEAVIDAGDKLAESIELAIKAAREGRLITYEELPFPWRVNEHIHKGYRFSETKWGCVKSAFTLNNETCNIWSHGIGFLLICAVAFYFYPTSALFKAHTLADKIINGVFFLCAAKCLACSTIWHTFSSISHQSTMERFACVDYSGISMLVTASILTTEYTAFYWDPYSRFFYMALTTGLGIAGVVLPWRPIFNRADMRVYRVLFYVVLAASGFLPIAQLLWTRGAQWTVFFYMPITKSLLVYLTGATIYALQAPECFLPGWFDFLGASHNIWHFCVLGGIFFHWWAMHDFFAMAWGLAKNEMGV</sequence>
<dbReference type="Pfam" id="PF03006">
    <property type="entry name" value="HlyIII"/>
    <property type="match status" value="1"/>
</dbReference>
<comment type="subcellular location">
    <subcellularLocation>
        <location evidence="1">Membrane</location>
        <topology evidence="1">Multi-pass membrane protein</topology>
    </subcellularLocation>
</comment>
<dbReference type="GO" id="GO:0006882">
    <property type="term" value="P:intracellular zinc ion homeostasis"/>
    <property type="evidence" value="ECO:0007669"/>
    <property type="project" value="TreeGrafter"/>
</dbReference>
<accession>A0A3N4IMI3</accession>